<dbReference type="PANTHER" id="PTHR11206">
    <property type="entry name" value="MULTIDRUG RESISTANCE PROTEIN"/>
    <property type="match status" value="1"/>
</dbReference>
<keyword evidence="4" id="KW-1185">Reference proteome</keyword>
<feature type="transmembrane region" description="Helical" evidence="2">
    <location>
        <begin position="158"/>
        <end position="185"/>
    </location>
</feature>
<dbReference type="OrthoDB" id="422231at2759"/>
<dbReference type="STRING" id="857967.G0QJX6"/>
<dbReference type="GO" id="GO:0016020">
    <property type="term" value="C:membrane"/>
    <property type="evidence" value="ECO:0007669"/>
    <property type="project" value="InterPro"/>
</dbReference>
<sequence length="284" mass="33130">MKSFEQQEYVSSFKNNCESRNNIIEQNNIQEQEVENINHLEILAKSSLQISLSYLIENSLYQIIFIFVSWNTQNANVTTGLGLAFIYINFASQGVLYGISVAYEVIASHAYGAEKYNILGTSLIKTIFIQILYYILNIILIIYSNQVLSLFIHNRETLIYFSQYCIWSLPGQLFIGIYYTLKVFIKIQNKIKIKIKYFFFISIIYCIIFIYYLNLGIIGGGIVYSISRLQNLLCISIIIYNSDYLKCVIRFSSSALKHTCIFFNKCFLQHCLRILIQLFMNYIH</sequence>
<feature type="transmembrane region" description="Helical" evidence="2">
    <location>
        <begin position="84"/>
        <end position="106"/>
    </location>
</feature>
<dbReference type="Pfam" id="PF01554">
    <property type="entry name" value="MatE"/>
    <property type="match status" value="1"/>
</dbReference>
<keyword evidence="2" id="KW-0812">Transmembrane</keyword>
<dbReference type="AlphaFoldDB" id="G0QJX6"/>
<dbReference type="RefSeq" id="XP_004039781.1">
    <property type="nucleotide sequence ID" value="XM_004039733.1"/>
</dbReference>
<reference evidence="3 4" key="1">
    <citation type="submission" date="2011-07" db="EMBL/GenBank/DDBJ databases">
        <authorList>
            <person name="Coyne R."/>
            <person name="Brami D."/>
            <person name="Johnson J."/>
            <person name="Hostetler J."/>
            <person name="Hannick L."/>
            <person name="Clark T."/>
            <person name="Cassidy-Hanley D."/>
            <person name="Inman J."/>
        </authorList>
    </citation>
    <scope>NUCLEOTIDE SEQUENCE [LARGE SCALE GENOMIC DNA]</scope>
    <source>
        <strain evidence="3 4">G5</strain>
    </source>
</reference>
<evidence type="ECO:0000313" key="4">
    <source>
        <dbReference type="Proteomes" id="UP000008983"/>
    </source>
</evidence>
<accession>G0QJX6</accession>
<dbReference type="Proteomes" id="UP000008983">
    <property type="component" value="Unassembled WGS sequence"/>
</dbReference>
<organism evidence="3 4">
    <name type="scientific">Ichthyophthirius multifiliis</name>
    <name type="common">White spot disease agent</name>
    <name type="synonym">Ich</name>
    <dbReference type="NCBI Taxonomy" id="5932"/>
    <lineage>
        <taxon>Eukaryota</taxon>
        <taxon>Sar</taxon>
        <taxon>Alveolata</taxon>
        <taxon>Ciliophora</taxon>
        <taxon>Intramacronucleata</taxon>
        <taxon>Oligohymenophorea</taxon>
        <taxon>Hymenostomatida</taxon>
        <taxon>Ophryoglenina</taxon>
        <taxon>Ichthyophthirius</taxon>
    </lineage>
</organism>
<feature type="transmembrane region" description="Helical" evidence="2">
    <location>
        <begin position="197"/>
        <end position="224"/>
    </location>
</feature>
<dbReference type="InterPro" id="IPR002528">
    <property type="entry name" value="MATE_fam"/>
</dbReference>
<dbReference type="GO" id="GO:0015297">
    <property type="term" value="F:antiporter activity"/>
    <property type="evidence" value="ECO:0007669"/>
    <property type="project" value="InterPro"/>
</dbReference>
<proteinExistence type="inferred from homology"/>
<evidence type="ECO:0000313" key="3">
    <source>
        <dbReference type="EMBL" id="EGR34477.1"/>
    </source>
</evidence>
<evidence type="ECO:0000256" key="2">
    <source>
        <dbReference type="SAM" id="Phobius"/>
    </source>
</evidence>
<evidence type="ECO:0000256" key="1">
    <source>
        <dbReference type="ARBA" id="ARBA00010199"/>
    </source>
</evidence>
<keyword evidence="2" id="KW-0472">Membrane</keyword>
<feature type="transmembrane region" description="Helical" evidence="2">
    <location>
        <begin position="127"/>
        <end position="152"/>
    </location>
</feature>
<name>G0QJX6_ICHMU</name>
<protein>
    <submittedName>
        <fullName evidence="3">Uncharacterized protein</fullName>
    </submittedName>
</protein>
<dbReference type="EMBL" id="GL983107">
    <property type="protein sequence ID" value="EGR34477.1"/>
    <property type="molecule type" value="Genomic_DNA"/>
</dbReference>
<comment type="similarity">
    <text evidence="1">Belongs to the multi antimicrobial extrusion (MATE) (TC 2.A.66.1) family.</text>
</comment>
<dbReference type="InParanoid" id="G0QJX6"/>
<dbReference type="OMA" id="YGARQFD"/>
<gene>
    <name evidence="3" type="ORF">IMG5_010260</name>
</gene>
<dbReference type="GO" id="GO:0042910">
    <property type="term" value="F:xenobiotic transmembrane transporter activity"/>
    <property type="evidence" value="ECO:0007669"/>
    <property type="project" value="InterPro"/>
</dbReference>
<feature type="transmembrane region" description="Helical" evidence="2">
    <location>
        <begin position="52"/>
        <end position="72"/>
    </location>
</feature>
<keyword evidence="2" id="KW-1133">Transmembrane helix</keyword>
<dbReference type="GeneID" id="14910672"/>